<comment type="caution">
    <text evidence="1">The sequence shown here is derived from an EMBL/GenBank/DDBJ whole genome shotgun (WGS) entry which is preliminary data.</text>
</comment>
<keyword evidence="2" id="KW-1185">Reference proteome</keyword>
<accession>A0AAV7J756</accession>
<evidence type="ECO:0000313" key="1">
    <source>
        <dbReference type="EMBL" id="KAH0568680.1"/>
    </source>
</evidence>
<reference evidence="1 2" key="1">
    <citation type="journal article" date="2021" name="J. Hered.">
        <title>A chromosome-level genome assembly of the parasitoid wasp, Cotesia glomerata (Hymenoptera: Braconidae).</title>
        <authorList>
            <person name="Pinto B.J."/>
            <person name="Weis J.J."/>
            <person name="Gamble T."/>
            <person name="Ode P.J."/>
            <person name="Paul R."/>
            <person name="Zaspel J.M."/>
        </authorList>
    </citation>
    <scope>NUCLEOTIDE SEQUENCE [LARGE SCALE GENOMIC DNA]</scope>
    <source>
        <strain evidence="1">CgM1</strain>
    </source>
</reference>
<dbReference type="EMBL" id="JAHXZJ010000001">
    <property type="protein sequence ID" value="KAH0568680.1"/>
    <property type="molecule type" value="Genomic_DNA"/>
</dbReference>
<protein>
    <submittedName>
        <fullName evidence="1">Uncharacterized protein</fullName>
    </submittedName>
</protein>
<proteinExistence type="predicted"/>
<gene>
    <name evidence="1" type="ORF">KQX54_021368</name>
</gene>
<organism evidence="1 2">
    <name type="scientific">Cotesia glomerata</name>
    <name type="common">Lepidopteran parasitic wasp</name>
    <name type="synonym">Apanteles glomeratus</name>
    <dbReference type="NCBI Taxonomy" id="32391"/>
    <lineage>
        <taxon>Eukaryota</taxon>
        <taxon>Metazoa</taxon>
        <taxon>Ecdysozoa</taxon>
        <taxon>Arthropoda</taxon>
        <taxon>Hexapoda</taxon>
        <taxon>Insecta</taxon>
        <taxon>Pterygota</taxon>
        <taxon>Neoptera</taxon>
        <taxon>Endopterygota</taxon>
        <taxon>Hymenoptera</taxon>
        <taxon>Apocrita</taxon>
        <taxon>Ichneumonoidea</taxon>
        <taxon>Braconidae</taxon>
        <taxon>Microgastrinae</taxon>
        <taxon>Cotesia</taxon>
    </lineage>
</organism>
<dbReference type="Proteomes" id="UP000826195">
    <property type="component" value="Unassembled WGS sequence"/>
</dbReference>
<sequence>MAQKTRRISYPPTFRVRSSGFGLSWAICAKSIWTYDGNNLAALGDVALCVPLSTVRRCMGREMGFPRSSVTCHLTSLRHTRVREEKRPSYHNQMIKWKTKRLRERANKDHDIYLHLDVGAIDVRKMENPKPSCEL</sequence>
<name>A0AAV7J756_COTGL</name>
<evidence type="ECO:0000313" key="2">
    <source>
        <dbReference type="Proteomes" id="UP000826195"/>
    </source>
</evidence>
<dbReference type="AlphaFoldDB" id="A0AAV7J756"/>